<evidence type="ECO:0000313" key="2">
    <source>
        <dbReference type="EMBL" id="QLI80351.1"/>
    </source>
</evidence>
<dbReference type="AlphaFoldDB" id="A0A7D5V7S2"/>
<keyword evidence="3" id="KW-1185">Reference proteome</keyword>
<dbReference type="PANTHER" id="PTHR43451:SF1">
    <property type="entry name" value="ACETYLTRANSFERASE"/>
    <property type="match status" value="1"/>
</dbReference>
<protein>
    <submittedName>
        <fullName evidence="2">GNAT family N-acetyltransferase</fullName>
    </submittedName>
</protein>
<evidence type="ECO:0000313" key="3">
    <source>
        <dbReference type="Proteomes" id="UP000510822"/>
    </source>
</evidence>
<dbReference type="InterPro" id="IPR000182">
    <property type="entry name" value="GNAT_dom"/>
</dbReference>
<dbReference type="KEGG" id="cfon:HZU75_01710"/>
<accession>A0A7D5V7S2</accession>
<sequence length="147" mass="16269">MALEIREILFSEYDRAAEVVWASFQHLAAQYQSPAGIEQFRLFAQASEIRARDAVGGKCYVAVIQNTVIGVLQVRADAHIALLFVLPEFQSRGVGRALIKKADADQRLLTVNASVNSMGAYMRYGFMPVGADQTSESGIRFVPMQRN</sequence>
<gene>
    <name evidence="2" type="ORF">HZU75_01710</name>
</gene>
<keyword evidence="2" id="KW-0808">Transferase</keyword>
<evidence type="ECO:0000259" key="1">
    <source>
        <dbReference type="PROSITE" id="PS51186"/>
    </source>
</evidence>
<feature type="domain" description="N-acetyltransferase" evidence="1">
    <location>
        <begin position="11"/>
        <end position="147"/>
    </location>
</feature>
<reference evidence="2 3" key="1">
    <citation type="journal article" date="2016" name="Int. J. Syst. Evol. Microbiol.">
        <title>Chitinibacter fontanus sp. nov., isolated from a spring.</title>
        <authorList>
            <person name="Sheu S.Y."/>
            <person name="Li Y.S."/>
            <person name="Young C.C."/>
            <person name="Chen W.M."/>
        </authorList>
    </citation>
    <scope>NUCLEOTIDE SEQUENCE [LARGE SCALE GENOMIC DNA]</scope>
    <source>
        <strain evidence="2 3">STM-7</strain>
    </source>
</reference>
<proteinExistence type="predicted"/>
<dbReference type="PROSITE" id="PS51186">
    <property type="entry name" value="GNAT"/>
    <property type="match status" value="1"/>
</dbReference>
<name>A0A7D5V7S2_9NEIS</name>
<dbReference type="GO" id="GO:0016747">
    <property type="term" value="F:acyltransferase activity, transferring groups other than amino-acyl groups"/>
    <property type="evidence" value="ECO:0007669"/>
    <property type="project" value="InterPro"/>
</dbReference>
<dbReference type="Pfam" id="PF13673">
    <property type="entry name" value="Acetyltransf_10"/>
    <property type="match status" value="1"/>
</dbReference>
<dbReference type="CDD" id="cd04301">
    <property type="entry name" value="NAT_SF"/>
    <property type="match status" value="1"/>
</dbReference>
<dbReference type="EMBL" id="CP058952">
    <property type="protein sequence ID" value="QLI80351.1"/>
    <property type="molecule type" value="Genomic_DNA"/>
</dbReference>
<dbReference type="PANTHER" id="PTHR43451">
    <property type="entry name" value="ACETYLTRANSFERASE (GNAT) FAMILY PROTEIN"/>
    <property type="match status" value="1"/>
</dbReference>
<dbReference type="Proteomes" id="UP000510822">
    <property type="component" value="Chromosome"/>
</dbReference>
<dbReference type="Gene3D" id="3.40.630.30">
    <property type="match status" value="1"/>
</dbReference>
<dbReference type="InterPro" id="IPR052564">
    <property type="entry name" value="N-acetyltrans/Recomb-assoc"/>
</dbReference>
<dbReference type="InterPro" id="IPR016181">
    <property type="entry name" value="Acyl_CoA_acyltransferase"/>
</dbReference>
<organism evidence="2 3">
    <name type="scientific">Chitinibacter fontanus</name>
    <dbReference type="NCBI Taxonomy" id="1737446"/>
    <lineage>
        <taxon>Bacteria</taxon>
        <taxon>Pseudomonadati</taxon>
        <taxon>Pseudomonadota</taxon>
        <taxon>Betaproteobacteria</taxon>
        <taxon>Neisseriales</taxon>
        <taxon>Chitinibacteraceae</taxon>
        <taxon>Chitinibacter</taxon>
    </lineage>
</organism>
<dbReference type="RefSeq" id="WP_180307494.1">
    <property type="nucleotide sequence ID" value="NZ_CP058952.1"/>
</dbReference>
<dbReference type="SUPFAM" id="SSF55729">
    <property type="entry name" value="Acyl-CoA N-acyltransferases (Nat)"/>
    <property type="match status" value="1"/>
</dbReference>